<dbReference type="GO" id="GO:0006388">
    <property type="term" value="P:tRNA splicing, via endonucleolytic cleavage and ligation"/>
    <property type="evidence" value="ECO:0007669"/>
    <property type="project" value="TreeGrafter"/>
</dbReference>
<gene>
    <name evidence="1" type="ORF">E2I00_000390</name>
</gene>
<evidence type="ECO:0000313" key="2">
    <source>
        <dbReference type="Proteomes" id="UP000437017"/>
    </source>
</evidence>
<name>A0A643ATL3_BALPH</name>
<accession>A0A643ATL3</accession>
<organism evidence="1 2">
    <name type="scientific">Balaenoptera physalus</name>
    <name type="common">Fin whale</name>
    <name type="synonym">Balaena physalus</name>
    <dbReference type="NCBI Taxonomy" id="9770"/>
    <lineage>
        <taxon>Eukaryota</taxon>
        <taxon>Metazoa</taxon>
        <taxon>Chordata</taxon>
        <taxon>Craniata</taxon>
        <taxon>Vertebrata</taxon>
        <taxon>Euteleostomi</taxon>
        <taxon>Mammalia</taxon>
        <taxon>Eutheria</taxon>
        <taxon>Laurasiatheria</taxon>
        <taxon>Artiodactyla</taxon>
        <taxon>Whippomorpha</taxon>
        <taxon>Cetacea</taxon>
        <taxon>Mysticeti</taxon>
        <taxon>Balaenopteridae</taxon>
        <taxon>Balaenoptera</taxon>
    </lineage>
</organism>
<dbReference type="OrthoDB" id="419694at2759"/>
<dbReference type="AlphaFoldDB" id="A0A643ATL3"/>
<proteinExistence type="predicted"/>
<reference evidence="1 2" key="1">
    <citation type="journal article" date="2019" name="PLoS ONE">
        <title>Genomic analyses reveal an absence of contemporary introgressive admixture between fin whales and blue whales, despite known hybrids.</title>
        <authorList>
            <person name="Westbury M.V."/>
            <person name="Petersen B."/>
            <person name="Lorenzen E.D."/>
        </authorList>
    </citation>
    <scope>NUCLEOTIDE SEQUENCE [LARGE SCALE GENOMIC DNA]</scope>
    <source>
        <strain evidence="1">FinWhale-01</strain>
    </source>
</reference>
<sequence length="127" mass="13670">MCKYPKLGPMTCHGALELGLPVGVKAFLPLGTLLQLPQSRSFSAEDVQQVDCLGTVHGVISGMWPNCEAALFINGPLALADEIPFFLSFNGVILIPGNADGFLLPKYFKKALQLRPTQKPLSLACNE</sequence>
<keyword evidence="2" id="KW-1185">Reference proteome</keyword>
<comment type="caution">
    <text evidence="1">The sequence shown here is derived from an EMBL/GenBank/DDBJ whole genome shotgun (WGS) entry which is preliminary data.</text>
</comment>
<dbReference type="GO" id="GO:0000215">
    <property type="term" value="F:tRNA 2'-phosphotransferase activity"/>
    <property type="evidence" value="ECO:0007669"/>
    <property type="project" value="TreeGrafter"/>
</dbReference>
<dbReference type="PANTHER" id="PTHR12684">
    <property type="entry name" value="PUTATIVE PHOSPHOTRANSFERASE"/>
    <property type="match status" value="1"/>
</dbReference>
<dbReference type="SUPFAM" id="SSF56399">
    <property type="entry name" value="ADP-ribosylation"/>
    <property type="match status" value="1"/>
</dbReference>
<dbReference type="Proteomes" id="UP000437017">
    <property type="component" value="Unassembled WGS sequence"/>
</dbReference>
<protein>
    <submittedName>
        <fullName evidence="1">Uncharacterized protein</fullName>
    </submittedName>
</protein>
<evidence type="ECO:0000313" key="1">
    <source>
        <dbReference type="EMBL" id="KAB0336536.1"/>
    </source>
</evidence>
<dbReference type="PANTHER" id="PTHR12684:SF2">
    <property type="entry name" value="TRNA 2'-PHOSPHOTRANSFERASE 1"/>
    <property type="match status" value="1"/>
</dbReference>
<dbReference type="EMBL" id="SGJD01059887">
    <property type="protein sequence ID" value="KAB0336536.1"/>
    <property type="molecule type" value="Genomic_DNA"/>
</dbReference>
<dbReference type="InterPro" id="IPR002745">
    <property type="entry name" value="Ptrans_KptA/Tpt1"/>
</dbReference>